<evidence type="ECO:0000313" key="7">
    <source>
        <dbReference type="Proteomes" id="UP000192343"/>
    </source>
</evidence>
<evidence type="ECO:0000256" key="4">
    <source>
        <dbReference type="ARBA" id="ARBA00023014"/>
    </source>
</evidence>
<dbReference type="GO" id="GO:0046872">
    <property type="term" value="F:metal ion binding"/>
    <property type="evidence" value="ECO:0007669"/>
    <property type="project" value="UniProtKB-KW"/>
</dbReference>
<feature type="domain" description="4Fe-4S ferredoxin-type" evidence="5">
    <location>
        <begin position="211"/>
        <end position="238"/>
    </location>
</feature>
<dbReference type="SUPFAM" id="SSF54862">
    <property type="entry name" value="4Fe-4S ferredoxins"/>
    <property type="match status" value="1"/>
</dbReference>
<dbReference type="RefSeq" id="WP_083051634.1">
    <property type="nucleotide sequence ID" value="NZ_MWQY01000015.1"/>
</dbReference>
<dbReference type="Pfam" id="PF13187">
    <property type="entry name" value="Fer4_9"/>
    <property type="match status" value="1"/>
</dbReference>
<organism evidence="6 7">
    <name type="scientific">Marispirochaeta aestuarii</name>
    <dbReference type="NCBI Taxonomy" id="1963862"/>
    <lineage>
        <taxon>Bacteria</taxon>
        <taxon>Pseudomonadati</taxon>
        <taxon>Spirochaetota</taxon>
        <taxon>Spirochaetia</taxon>
        <taxon>Spirochaetales</taxon>
        <taxon>Spirochaetaceae</taxon>
        <taxon>Marispirochaeta</taxon>
    </lineage>
</organism>
<dbReference type="Gene3D" id="3.30.70.20">
    <property type="match status" value="1"/>
</dbReference>
<evidence type="ECO:0000256" key="3">
    <source>
        <dbReference type="ARBA" id="ARBA00023004"/>
    </source>
</evidence>
<evidence type="ECO:0000313" key="6">
    <source>
        <dbReference type="EMBL" id="ORC34123.1"/>
    </source>
</evidence>
<keyword evidence="3" id="KW-0408">Iron</keyword>
<keyword evidence="4" id="KW-0411">Iron-sulfur</keyword>
<accession>A0A1Y1RVP7</accession>
<dbReference type="OrthoDB" id="9761899at2"/>
<dbReference type="NCBIfam" id="NF038196">
    <property type="entry name" value="ferrodoxin_EFR1"/>
    <property type="match status" value="1"/>
</dbReference>
<dbReference type="PANTHER" id="PTHR43687:SF1">
    <property type="entry name" value="FERREDOXIN III"/>
    <property type="match status" value="1"/>
</dbReference>
<dbReference type="PROSITE" id="PS00198">
    <property type="entry name" value="4FE4S_FER_1"/>
    <property type="match status" value="2"/>
</dbReference>
<dbReference type="SUPFAM" id="SSF52218">
    <property type="entry name" value="Flavoproteins"/>
    <property type="match status" value="1"/>
</dbReference>
<dbReference type="PROSITE" id="PS51379">
    <property type="entry name" value="4FE4S_FER_2"/>
    <property type="match status" value="2"/>
</dbReference>
<gene>
    <name evidence="6" type="ORF">B4O97_13660</name>
</gene>
<dbReference type="InterPro" id="IPR017900">
    <property type="entry name" value="4Fe4S_Fe_S_CS"/>
</dbReference>
<dbReference type="PANTHER" id="PTHR43687">
    <property type="entry name" value="ADENYLYLSULFATE REDUCTASE, BETA SUBUNIT"/>
    <property type="match status" value="1"/>
</dbReference>
<dbReference type="InterPro" id="IPR047964">
    <property type="entry name" value="EFR1-like"/>
</dbReference>
<name>A0A1Y1RVP7_9SPIO</name>
<evidence type="ECO:0000256" key="1">
    <source>
        <dbReference type="ARBA" id="ARBA00022485"/>
    </source>
</evidence>
<keyword evidence="2" id="KW-0479">Metal-binding</keyword>
<protein>
    <recommendedName>
        <fullName evidence="5">4Fe-4S ferredoxin-type domain-containing protein</fullName>
    </recommendedName>
</protein>
<dbReference type="InterPro" id="IPR017896">
    <property type="entry name" value="4Fe4S_Fe-S-bd"/>
</dbReference>
<proteinExistence type="predicted"/>
<dbReference type="InterPro" id="IPR029039">
    <property type="entry name" value="Flavoprotein-like_sf"/>
</dbReference>
<comment type="caution">
    <text evidence="6">The sequence shown here is derived from an EMBL/GenBank/DDBJ whole genome shotgun (WGS) entry which is preliminary data.</text>
</comment>
<feature type="domain" description="4Fe-4S ferredoxin-type" evidence="5">
    <location>
        <begin position="182"/>
        <end position="210"/>
    </location>
</feature>
<keyword evidence="1" id="KW-0004">4Fe-4S</keyword>
<dbReference type="InterPro" id="IPR050572">
    <property type="entry name" value="Fe-S_Ferredoxin"/>
</dbReference>
<dbReference type="EMBL" id="MWQY01000015">
    <property type="protein sequence ID" value="ORC34123.1"/>
    <property type="molecule type" value="Genomic_DNA"/>
</dbReference>
<evidence type="ECO:0000259" key="5">
    <source>
        <dbReference type="PROSITE" id="PS51379"/>
    </source>
</evidence>
<keyword evidence="7" id="KW-1185">Reference proteome</keyword>
<dbReference type="GO" id="GO:0051539">
    <property type="term" value="F:4 iron, 4 sulfur cluster binding"/>
    <property type="evidence" value="ECO:0007669"/>
    <property type="project" value="UniProtKB-KW"/>
</dbReference>
<evidence type="ECO:0000256" key="2">
    <source>
        <dbReference type="ARBA" id="ARBA00022723"/>
    </source>
</evidence>
<reference evidence="6 7" key="1">
    <citation type="submission" date="2017-03" db="EMBL/GenBank/DDBJ databases">
        <title>Draft Genome sequence of Marispirochaeta sp. strain JC444.</title>
        <authorList>
            <person name="Shivani Y."/>
            <person name="Subhash Y."/>
            <person name="Sasikala C."/>
            <person name="Ramana C."/>
        </authorList>
    </citation>
    <scope>NUCLEOTIDE SEQUENCE [LARGE SCALE GENOMIC DNA]</scope>
    <source>
        <strain evidence="6 7">JC444</strain>
    </source>
</reference>
<sequence>MNHKVFYFTGTGNSLWAARLLSRELGSAEPVPIISPGAFDGINELDSVGIVFPVYMHRMPHIVAETLRRLPKAGYLYAVAVNGGDPGKVFRFFRKQIRPTGNILNAGFSILTPGNYLPMGEAIQGEALDDQLQRGAEKVSRLAGIVKRAEAYFDEEGSWFRRNISPGLFYSLGYRYIAKLDSSFSVDDSCTSCGTCQQVCPVNNVRLTDGKPVWHQNCQLCMACLNLCPEGVIQFADKTRGLRRYRNPFVVAADIAAQKGV</sequence>
<dbReference type="Proteomes" id="UP000192343">
    <property type="component" value="Unassembled WGS sequence"/>
</dbReference>
<dbReference type="STRING" id="1963862.B4O97_13660"/>
<dbReference type="AlphaFoldDB" id="A0A1Y1RVP7"/>